<feature type="non-terminal residue" evidence="1">
    <location>
        <position position="139"/>
    </location>
</feature>
<protein>
    <submittedName>
        <fullName evidence="1">Uncharacterized protein</fullName>
    </submittedName>
</protein>
<sequence length="139" mass="16564">MNDPFYETWDKRKISSWREFRHINSQKNSIVLIDNIFDGHMYRHGLEKWWDTLSCLYRRYIKNPKLQNNITAFGNVHLLITAKENAITKASQFMNRDIPVFESGRVISTSRYPLDDSEKNRILDVQLDYALEKKGIQRP</sequence>
<reference evidence="1 2" key="1">
    <citation type="journal article" date="2024" name="BMC Biol.">
        <title>Comparative genomics of Ascetosporea gives new insight into the evolutionary basis for animal parasitism in Rhizaria.</title>
        <authorList>
            <person name="Hiltunen Thoren M."/>
            <person name="Onut-Brannstrom I."/>
            <person name="Alfjorden A."/>
            <person name="Peckova H."/>
            <person name="Swords F."/>
            <person name="Hooper C."/>
            <person name="Holzer A.S."/>
            <person name="Bass D."/>
            <person name="Burki F."/>
        </authorList>
    </citation>
    <scope>NUCLEOTIDE SEQUENCE [LARGE SCALE GENOMIC DNA]</scope>
    <source>
        <strain evidence="1">20-A016</strain>
    </source>
</reference>
<dbReference type="EMBL" id="JBDODL010006387">
    <property type="protein sequence ID" value="MES1923477.1"/>
    <property type="molecule type" value="Genomic_DNA"/>
</dbReference>
<name>A0ABV2AUZ3_9EUKA</name>
<dbReference type="Proteomes" id="UP001439008">
    <property type="component" value="Unassembled WGS sequence"/>
</dbReference>
<evidence type="ECO:0000313" key="2">
    <source>
        <dbReference type="Proteomes" id="UP001439008"/>
    </source>
</evidence>
<organism evidence="1 2">
    <name type="scientific">Bonamia ostreae</name>
    <dbReference type="NCBI Taxonomy" id="126728"/>
    <lineage>
        <taxon>Eukaryota</taxon>
        <taxon>Sar</taxon>
        <taxon>Rhizaria</taxon>
        <taxon>Endomyxa</taxon>
        <taxon>Ascetosporea</taxon>
        <taxon>Haplosporida</taxon>
        <taxon>Bonamia</taxon>
    </lineage>
</organism>
<evidence type="ECO:0000313" key="1">
    <source>
        <dbReference type="EMBL" id="MES1923477.1"/>
    </source>
</evidence>
<keyword evidence="2" id="KW-1185">Reference proteome</keyword>
<comment type="caution">
    <text evidence="1">The sequence shown here is derived from an EMBL/GenBank/DDBJ whole genome shotgun (WGS) entry which is preliminary data.</text>
</comment>
<accession>A0ABV2AUZ3</accession>
<gene>
    <name evidence="1" type="ORF">MHBO_005055</name>
</gene>
<proteinExistence type="predicted"/>